<dbReference type="Proteomes" id="UP000503088">
    <property type="component" value="Chromosome"/>
</dbReference>
<keyword evidence="2" id="KW-1185">Reference proteome</keyword>
<evidence type="ECO:0000313" key="1">
    <source>
        <dbReference type="EMBL" id="QKG85136.1"/>
    </source>
</evidence>
<evidence type="ECO:0008006" key="3">
    <source>
        <dbReference type="Google" id="ProtNLM"/>
    </source>
</evidence>
<accession>A0A7D4C7X3</accession>
<name>A0A7D4C7X3_9BACL</name>
<proteinExistence type="predicted"/>
<organism evidence="1 2">
    <name type="scientific">Kroppenstedtia pulmonis</name>
    <dbReference type="NCBI Taxonomy" id="1380685"/>
    <lineage>
        <taxon>Bacteria</taxon>
        <taxon>Bacillati</taxon>
        <taxon>Bacillota</taxon>
        <taxon>Bacilli</taxon>
        <taxon>Bacillales</taxon>
        <taxon>Thermoactinomycetaceae</taxon>
        <taxon>Kroppenstedtia</taxon>
    </lineage>
</organism>
<evidence type="ECO:0000313" key="2">
    <source>
        <dbReference type="Proteomes" id="UP000503088"/>
    </source>
</evidence>
<protein>
    <recommendedName>
        <fullName evidence="3">HEAT repeat domain-containing protein</fullName>
    </recommendedName>
</protein>
<gene>
    <name evidence="1" type="ORF">GXN76_12095</name>
</gene>
<reference evidence="1 2" key="1">
    <citation type="submission" date="2020-01" db="EMBL/GenBank/DDBJ databases">
        <authorList>
            <person name="Gulvik C.A."/>
            <person name="Batra D.G."/>
        </authorList>
    </citation>
    <scope>NUCLEOTIDE SEQUENCE [LARGE SCALE GENOMIC DNA]</scope>
    <source>
        <strain evidence="1 2">W9323</strain>
    </source>
</reference>
<dbReference type="KEGG" id="kpul:GXN76_12095"/>
<dbReference type="EMBL" id="CP048104">
    <property type="protein sequence ID" value="QKG85136.1"/>
    <property type="molecule type" value="Genomic_DNA"/>
</dbReference>
<dbReference type="AlphaFoldDB" id="A0A7D4C7X3"/>
<sequence>MLKSPCYQVRCATANTLGKLADDENRPMIQKESTSPPAF</sequence>